<proteinExistence type="predicted"/>
<sequence>MAEIRLNIDDKFIEELKKETGIEKASQLTAEALTFYKWAINEAKNKRVLITTDDQGGDLKKVVMPTLEMAKYKK</sequence>
<protein>
    <submittedName>
        <fullName evidence="1">Uncharacterized protein</fullName>
    </submittedName>
</protein>
<evidence type="ECO:0000313" key="2">
    <source>
        <dbReference type="Proteomes" id="UP000664698"/>
    </source>
</evidence>
<name>A0ABS3BRY2_9BACT</name>
<organism evidence="1 2">
    <name type="scientific">Algoriphagus aestuariicola</name>
    <dbReference type="NCBI Taxonomy" id="1852016"/>
    <lineage>
        <taxon>Bacteria</taxon>
        <taxon>Pseudomonadati</taxon>
        <taxon>Bacteroidota</taxon>
        <taxon>Cytophagia</taxon>
        <taxon>Cytophagales</taxon>
        <taxon>Cyclobacteriaceae</taxon>
        <taxon>Algoriphagus</taxon>
    </lineage>
</organism>
<dbReference type="RefSeq" id="WP_206570061.1">
    <property type="nucleotide sequence ID" value="NZ_JAFKCW010000003.1"/>
</dbReference>
<keyword evidence="2" id="KW-1185">Reference proteome</keyword>
<reference evidence="1 2" key="1">
    <citation type="submission" date="2021-03" db="EMBL/GenBank/DDBJ databases">
        <title>novel species isolated from a fishpond in China.</title>
        <authorList>
            <person name="Lu H."/>
            <person name="Cai Z."/>
        </authorList>
    </citation>
    <scope>NUCLEOTIDE SEQUENCE [LARGE SCALE GENOMIC DNA]</scope>
    <source>
        <strain evidence="1 2">JCM 31546</strain>
    </source>
</reference>
<dbReference type="EMBL" id="JAFKCW010000003">
    <property type="protein sequence ID" value="MBN7802060.1"/>
    <property type="molecule type" value="Genomic_DNA"/>
</dbReference>
<gene>
    <name evidence="1" type="ORF">J0A67_14395</name>
</gene>
<comment type="caution">
    <text evidence="1">The sequence shown here is derived from an EMBL/GenBank/DDBJ whole genome shotgun (WGS) entry which is preliminary data.</text>
</comment>
<evidence type="ECO:0000313" key="1">
    <source>
        <dbReference type="EMBL" id="MBN7802060.1"/>
    </source>
</evidence>
<dbReference type="Proteomes" id="UP000664698">
    <property type="component" value="Unassembled WGS sequence"/>
</dbReference>
<accession>A0ABS3BRY2</accession>